<organism evidence="1 2">
    <name type="scientific">Pseudomonas neuropathica</name>
    <dbReference type="NCBI Taxonomy" id="2730425"/>
    <lineage>
        <taxon>Bacteria</taxon>
        <taxon>Pseudomonadati</taxon>
        <taxon>Pseudomonadota</taxon>
        <taxon>Gammaproteobacteria</taxon>
        <taxon>Pseudomonadales</taxon>
        <taxon>Pseudomonadaceae</taxon>
        <taxon>Pseudomonas</taxon>
    </lineage>
</organism>
<evidence type="ECO:0000313" key="2">
    <source>
        <dbReference type="Proteomes" id="UP001622950"/>
    </source>
</evidence>
<comment type="caution">
    <text evidence="1">The sequence shown here is derived from an EMBL/GenBank/DDBJ whole genome shotgun (WGS) entry which is preliminary data.</text>
</comment>
<dbReference type="Proteomes" id="UP001622950">
    <property type="component" value="Unassembled WGS sequence"/>
</dbReference>
<name>A0ACC7N2B0_9PSED</name>
<evidence type="ECO:0000313" key="1">
    <source>
        <dbReference type="EMBL" id="MFK9084289.1"/>
    </source>
</evidence>
<accession>A0ACC7N2B0</accession>
<gene>
    <name evidence="1" type="ORF">ACJEBM_26905</name>
</gene>
<dbReference type="EMBL" id="JBJHQE010000077">
    <property type="protein sequence ID" value="MFK9084289.1"/>
    <property type="molecule type" value="Genomic_DNA"/>
</dbReference>
<proteinExistence type="predicted"/>
<protein>
    <submittedName>
        <fullName evidence="1">Glycosyltransferase family 4 protein</fullName>
    </submittedName>
</protein>
<sequence>MRLEAHYQNINLSVSVRRHPNYAKKENTLFTRLDSKYKILHHFSELTYHDALINNSKMLPDNFKKIIMSSLNSNEFDFAWFNYMKVKPSNLKTKTKIIVDMHDMQSARVEVDVLPEIRPSRRKKYLKKFIASELKEINNCDIAVSISPVETDSIQQTYKPKAKLVTLKATDDPRFVLTSKFKYDITFIGSNSAPNVDGLAWFITDVMPVIFSKNTRAKLLIQGNINRNRKIKEAIAKSSFPHRIIQQGFVESLTPIYEASKVIVCPIRYGTGMKIKVVEGMAYGKALVGTPVAFEGVDISHGLICESEPENFAHAVLKLLENDAARSAAQKISQVTFSEQHSYTALTTEIQKMLLEA</sequence>
<reference evidence="1" key="1">
    <citation type="submission" date="2024-11" db="EMBL/GenBank/DDBJ databases">
        <authorList>
            <person name="Lucas J.A."/>
        </authorList>
    </citation>
    <scope>NUCLEOTIDE SEQUENCE</scope>
    <source>
        <strain evidence="1">Z 8.8</strain>
    </source>
</reference>
<keyword evidence="2" id="KW-1185">Reference proteome</keyword>